<reference evidence="2 3" key="1">
    <citation type="submission" date="2017-06" db="EMBL/GenBank/DDBJ databases">
        <authorList>
            <person name="Kim H.J."/>
            <person name="Triplett B.A."/>
        </authorList>
    </citation>
    <scope>NUCLEOTIDE SEQUENCE [LARGE SCALE GENOMIC DNA]</scope>
    <source>
        <strain evidence="2 3">CGMCC 4.5593</strain>
    </source>
</reference>
<organism evidence="2 3">
    <name type="scientific">Asanoa hainanensis</name>
    <dbReference type="NCBI Taxonomy" id="560556"/>
    <lineage>
        <taxon>Bacteria</taxon>
        <taxon>Bacillati</taxon>
        <taxon>Actinomycetota</taxon>
        <taxon>Actinomycetes</taxon>
        <taxon>Micromonosporales</taxon>
        <taxon>Micromonosporaceae</taxon>
        <taxon>Asanoa</taxon>
    </lineage>
</organism>
<dbReference type="Proteomes" id="UP000198362">
    <property type="component" value="Unassembled WGS sequence"/>
</dbReference>
<proteinExistence type="predicted"/>
<dbReference type="AlphaFoldDB" id="A0A239PF76"/>
<keyword evidence="1" id="KW-0812">Transmembrane</keyword>
<keyword evidence="3" id="KW-1185">Reference proteome</keyword>
<accession>A0A239PF76</accession>
<evidence type="ECO:0000256" key="1">
    <source>
        <dbReference type="SAM" id="Phobius"/>
    </source>
</evidence>
<keyword evidence="1" id="KW-1133">Transmembrane helix</keyword>
<feature type="transmembrane region" description="Helical" evidence="1">
    <location>
        <begin position="9"/>
        <end position="31"/>
    </location>
</feature>
<dbReference type="RefSeq" id="WP_089255354.1">
    <property type="nucleotide sequence ID" value="NZ_FZPH01000025.1"/>
</dbReference>
<feature type="transmembrane region" description="Helical" evidence="1">
    <location>
        <begin position="51"/>
        <end position="75"/>
    </location>
</feature>
<name>A0A239PF76_9ACTN</name>
<evidence type="ECO:0000313" key="3">
    <source>
        <dbReference type="Proteomes" id="UP000198362"/>
    </source>
</evidence>
<evidence type="ECO:0000313" key="2">
    <source>
        <dbReference type="EMBL" id="SNT65671.1"/>
    </source>
</evidence>
<sequence length="91" mass="10498">MKRSFSQALVWAWIFLIWNTFCGTLIGLCLWRPPNGCRLSWQEGIYCAGDAAIPGMALYLLASFCAALLAVALTWDLMHRWYLRLQQDDQR</sequence>
<protein>
    <submittedName>
        <fullName evidence="2">Uncharacterized protein</fullName>
    </submittedName>
</protein>
<keyword evidence="1" id="KW-0472">Membrane</keyword>
<dbReference type="EMBL" id="FZPH01000025">
    <property type="protein sequence ID" value="SNT65671.1"/>
    <property type="molecule type" value="Genomic_DNA"/>
</dbReference>
<gene>
    <name evidence="2" type="ORF">SAMN05421812_12514</name>
</gene>